<evidence type="ECO:0000256" key="1">
    <source>
        <dbReference type="SAM" id="MobiDB-lite"/>
    </source>
</evidence>
<proteinExistence type="predicted"/>
<organism evidence="2 3">
    <name type="scientific">Actinoplanes siamensis</name>
    <dbReference type="NCBI Taxonomy" id="1223317"/>
    <lineage>
        <taxon>Bacteria</taxon>
        <taxon>Bacillati</taxon>
        <taxon>Actinomycetota</taxon>
        <taxon>Actinomycetes</taxon>
        <taxon>Micromonosporales</taxon>
        <taxon>Micromonosporaceae</taxon>
        <taxon>Actinoplanes</taxon>
    </lineage>
</organism>
<evidence type="ECO:0000313" key="2">
    <source>
        <dbReference type="EMBL" id="GIF08279.1"/>
    </source>
</evidence>
<reference evidence="2" key="1">
    <citation type="submission" date="2021-01" db="EMBL/GenBank/DDBJ databases">
        <title>Whole genome shotgun sequence of Actinoplanes siamensis NBRC 109076.</title>
        <authorList>
            <person name="Komaki H."/>
            <person name="Tamura T."/>
        </authorList>
    </citation>
    <scope>NUCLEOTIDE SEQUENCE</scope>
    <source>
        <strain evidence="2">NBRC 109076</strain>
    </source>
</reference>
<dbReference type="Proteomes" id="UP000629619">
    <property type="component" value="Unassembled WGS sequence"/>
</dbReference>
<dbReference type="RefSeq" id="WP_203683646.1">
    <property type="nucleotide sequence ID" value="NZ_BOMW01000061.1"/>
</dbReference>
<sequence>MRVASIRSYDLRFRASRALDGSDAMNPDPDHSAAYPVPRADDGSEGHGFTLTAGRRNELCRAAPALLSRYAYPEGAARR</sequence>
<keyword evidence="3" id="KW-1185">Reference proteome</keyword>
<comment type="caution">
    <text evidence="2">The sequence shown here is derived from an EMBL/GenBank/DDBJ whole genome shotgun (WGS) entry which is preliminary data.</text>
</comment>
<accession>A0A919NCM6</accession>
<dbReference type="EMBL" id="BOMW01000061">
    <property type="protein sequence ID" value="GIF08279.1"/>
    <property type="molecule type" value="Genomic_DNA"/>
</dbReference>
<name>A0A919NCM6_9ACTN</name>
<dbReference type="Gene3D" id="3.30.390.10">
    <property type="entry name" value="Enolase-like, N-terminal domain"/>
    <property type="match status" value="1"/>
</dbReference>
<evidence type="ECO:0000313" key="3">
    <source>
        <dbReference type="Proteomes" id="UP000629619"/>
    </source>
</evidence>
<dbReference type="SUPFAM" id="SSF54826">
    <property type="entry name" value="Enolase N-terminal domain-like"/>
    <property type="match status" value="1"/>
</dbReference>
<protein>
    <submittedName>
        <fullName evidence="2">Uncharacterized protein</fullName>
    </submittedName>
</protein>
<dbReference type="AlphaFoldDB" id="A0A919NCM6"/>
<dbReference type="InterPro" id="IPR029017">
    <property type="entry name" value="Enolase-like_N"/>
</dbReference>
<feature type="region of interest" description="Disordered" evidence="1">
    <location>
        <begin position="19"/>
        <end position="50"/>
    </location>
</feature>
<gene>
    <name evidence="2" type="ORF">Asi03nite_58170</name>
</gene>